<protein>
    <submittedName>
        <fullName evidence="1">Uncharacterized protein</fullName>
    </submittedName>
</protein>
<comment type="caution">
    <text evidence="1">The sequence shown here is derived from an EMBL/GenBank/DDBJ whole genome shotgun (WGS) entry which is preliminary data.</text>
</comment>
<evidence type="ECO:0000313" key="1">
    <source>
        <dbReference type="EMBL" id="KAG9340375.1"/>
    </source>
</evidence>
<gene>
    <name evidence="1" type="ORF">JZ751_021488</name>
</gene>
<proteinExistence type="predicted"/>
<dbReference type="EMBL" id="JAFBMS010000043">
    <property type="protein sequence ID" value="KAG9340375.1"/>
    <property type="molecule type" value="Genomic_DNA"/>
</dbReference>
<name>A0A8T2NJ03_9TELE</name>
<keyword evidence="2" id="KW-1185">Reference proteome</keyword>
<dbReference type="Proteomes" id="UP000824540">
    <property type="component" value="Unassembled WGS sequence"/>
</dbReference>
<accession>A0A8T2NJ03</accession>
<reference evidence="1" key="1">
    <citation type="thesis" date="2021" institute="BYU ScholarsArchive" country="Provo, UT, USA">
        <title>Applications of and Algorithms for Genome Assembly and Genomic Analyses with an Emphasis on Marine Teleosts.</title>
        <authorList>
            <person name="Pickett B.D."/>
        </authorList>
    </citation>
    <scope>NUCLEOTIDE SEQUENCE</scope>
    <source>
        <strain evidence="1">HI-2016</strain>
    </source>
</reference>
<organism evidence="1 2">
    <name type="scientific">Albula glossodonta</name>
    <name type="common">roundjaw bonefish</name>
    <dbReference type="NCBI Taxonomy" id="121402"/>
    <lineage>
        <taxon>Eukaryota</taxon>
        <taxon>Metazoa</taxon>
        <taxon>Chordata</taxon>
        <taxon>Craniata</taxon>
        <taxon>Vertebrata</taxon>
        <taxon>Euteleostomi</taxon>
        <taxon>Actinopterygii</taxon>
        <taxon>Neopterygii</taxon>
        <taxon>Teleostei</taxon>
        <taxon>Albuliformes</taxon>
        <taxon>Albulidae</taxon>
        <taxon>Albula</taxon>
    </lineage>
</organism>
<sequence>MFRFRLIHQQHLILRMGHIGTAHLRDGGRSKPICSSFMDCCRSFCSLPLPVDSSSLTNGQLFRFCLTCLAKRLPLTQRTSITALHSPPTPPVPAGHCTKPANIKALPFNLSSSQELNSPSVPPGPQA</sequence>
<evidence type="ECO:0000313" key="2">
    <source>
        <dbReference type="Proteomes" id="UP000824540"/>
    </source>
</evidence>
<dbReference type="AlphaFoldDB" id="A0A8T2NJ03"/>